<name>A0A2R6S4E8_9APHY</name>
<dbReference type="InterPro" id="IPR029058">
    <property type="entry name" value="AB_hydrolase_fold"/>
</dbReference>
<evidence type="ECO:0000313" key="1">
    <source>
        <dbReference type="EMBL" id="PSS37089.1"/>
    </source>
</evidence>
<evidence type="ECO:0000313" key="2">
    <source>
        <dbReference type="Proteomes" id="UP000186601"/>
    </source>
</evidence>
<dbReference type="AlphaFoldDB" id="A0A2R6S4E8"/>
<dbReference type="EMBL" id="MLYV02000084">
    <property type="protein sequence ID" value="PSS37089.1"/>
    <property type="molecule type" value="Genomic_DNA"/>
</dbReference>
<dbReference type="Gene3D" id="3.40.50.1820">
    <property type="entry name" value="alpha/beta hydrolase"/>
    <property type="match status" value="1"/>
</dbReference>
<comment type="caution">
    <text evidence="1">The sequence shown here is derived from an EMBL/GenBank/DDBJ whole genome shotgun (WGS) entry which is preliminary data.</text>
</comment>
<organism evidence="1 2">
    <name type="scientific">Hermanssonia centrifuga</name>
    <dbReference type="NCBI Taxonomy" id="98765"/>
    <lineage>
        <taxon>Eukaryota</taxon>
        <taxon>Fungi</taxon>
        <taxon>Dikarya</taxon>
        <taxon>Basidiomycota</taxon>
        <taxon>Agaricomycotina</taxon>
        <taxon>Agaricomycetes</taxon>
        <taxon>Polyporales</taxon>
        <taxon>Meruliaceae</taxon>
        <taxon>Hermanssonia</taxon>
    </lineage>
</organism>
<protein>
    <submittedName>
        <fullName evidence="1">Uncharacterized protein</fullName>
    </submittedName>
</protein>
<proteinExistence type="predicted"/>
<reference evidence="1 2" key="1">
    <citation type="submission" date="2018-02" db="EMBL/GenBank/DDBJ databases">
        <title>Genome sequence of the basidiomycete white-rot fungus Phlebia centrifuga.</title>
        <authorList>
            <person name="Granchi Z."/>
            <person name="Peng M."/>
            <person name="de Vries R.P."/>
            <person name="Hilden K."/>
            <person name="Makela M.R."/>
            <person name="Grigoriev I."/>
            <person name="Riley R."/>
        </authorList>
    </citation>
    <scope>NUCLEOTIDE SEQUENCE [LARGE SCALE GENOMIC DNA]</scope>
    <source>
        <strain evidence="1 2">FBCC195</strain>
    </source>
</reference>
<gene>
    <name evidence="1" type="ORF">PHLCEN_2v1128</name>
</gene>
<keyword evidence="2" id="KW-1185">Reference proteome</keyword>
<sequence>MIAKNLQEYPVIATLPAPAPAPTPATYSDSLESDNWMYGAPHPTIKCLIHRRTQFLPHWQEHQATLNALPQFTHSIEVDRHGWSGYFNEVSKLLPFLAACPPTLATHLSMSLRQVYHALAAPTKTGFAVAQYAEV</sequence>
<dbReference type="STRING" id="98765.A0A2R6S4E8"/>
<dbReference type="Proteomes" id="UP000186601">
    <property type="component" value="Unassembled WGS sequence"/>
</dbReference>
<accession>A0A2R6S4E8</accession>
<dbReference type="OrthoDB" id="7130006at2759"/>